<comment type="caution">
    <text evidence="1">The sequence shown here is derived from an EMBL/GenBank/DDBJ whole genome shotgun (WGS) entry which is preliminary data.</text>
</comment>
<proteinExistence type="predicted"/>
<dbReference type="Pfam" id="PF14903">
    <property type="entry name" value="WG_beta_rep"/>
    <property type="match status" value="5"/>
</dbReference>
<evidence type="ECO:0000313" key="1">
    <source>
        <dbReference type="EMBL" id="MPM26615.1"/>
    </source>
</evidence>
<evidence type="ECO:0008006" key="2">
    <source>
        <dbReference type="Google" id="ProtNLM"/>
    </source>
</evidence>
<dbReference type="InterPro" id="IPR032774">
    <property type="entry name" value="WG_beta_rep"/>
</dbReference>
<protein>
    <recommendedName>
        <fullName evidence="2">WG repeat-containing protein</fullName>
    </recommendedName>
</protein>
<name>A0A644YDJ9_9ZZZZ</name>
<gene>
    <name evidence="1" type="ORF">SDC9_73119</name>
</gene>
<organism evidence="1">
    <name type="scientific">bioreactor metagenome</name>
    <dbReference type="NCBI Taxonomy" id="1076179"/>
    <lineage>
        <taxon>unclassified sequences</taxon>
        <taxon>metagenomes</taxon>
        <taxon>ecological metagenomes</taxon>
    </lineage>
</organism>
<dbReference type="PANTHER" id="PTHR37841:SF1">
    <property type="entry name" value="DUF3298 DOMAIN-CONTAINING PROTEIN"/>
    <property type="match status" value="1"/>
</dbReference>
<dbReference type="PANTHER" id="PTHR37841">
    <property type="entry name" value="GLR2918 PROTEIN"/>
    <property type="match status" value="1"/>
</dbReference>
<dbReference type="SUPFAM" id="SSF69360">
    <property type="entry name" value="Cell wall binding repeat"/>
    <property type="match status" value="1"/>
</dbReference>
<accession>A0A644YDJ9</accession>
<dbReference type="EMBL" id="VSSQ01004781">
    <property type="protein sequence ID" value="MPM26615.1"/>
    <property type="molecule type" value="Genomic_DNA"/>
</dbReference>
<reference evidence="1" key="1">
    <citation type="submission" date="2019-08" db="EMBL/GenBank/DDBJ databases">
        <authorList>
            <person name="Kucharzyk K."/>
            <person name="Murdoch R.W."/>
            <person name="Higgins S."/>
            <person name="Loffler F."/>
        </authorList>
    </citation>
    <scope>NUCLEOTIDE SEQUENCE</scope>
</reference>
<sequence length="229" mass="26814">MFGVIDSNFRIIIPCEYGMIQFDLTGNLIFVKNGLYGIMDIKENILIPPVYQQFNGFRQIMYTRDPNPYSMVMRDSLYGYINLKGKEVIPCQYKHLGYEIHNNRVFYLENKKYGFLDTTGKVVVSPLYDRVFDFIIDVTAVQKGEKWALINDKGKQITEFIYDMIVGHTWYDQQFVVVYQNKKCGVIDKKGKLVLPVEYEAIHDFSQAIGLKPEFRVTKDGSEYWEKTK</sequence>
<dbReference type="AlphaFoldDB" id="A0A644YDJ9"/>